<evidence type="ECO:0000256" key="4">
    <source>
        <dbReference type="ARBA" id="ARBA00022840"/>
    </source>
</evidence>
<dbReference type="InterPro" id="IPR007110">
    <property type="entry name" value="Ig-like_dom"/>
</dbReference>
<organism evidence="6 7">
    <name type="scientific">Rhodamnia argentea</name>
    <dbReference type="NCBI Taxonomy" id="178133"/>
    <lineage>
        <taxon>Eukaryota</taxon>
        <taxon>Viridiplantae</taxon>
        <taxon>Streptophyta</taxon>
        <taxon>Embryophyta</taxon>
        <taxon>Tracheophyta</taxon>
        <taxon>Spermatophyta</taxon>
        <taxon>Magnoliopsida</taxon>
        <taxon>eudicotyledons</taxon>
        <taxon>Gunneridae</taxon>
        <taxon>Pentapetalae</taxon>
        <taxon>rosids</taxon>
        <taxon>malvids</taxon>
        <taxon>Myrtales</taxon>
        <taxon>Myrtaceae</taxon>
        <taxon>Myrtoideae</taxon>
        <taxon>Myrteae</taxon>
        <taxon>Australasian group</taxon>
        <taxon>Rhodamnia</taxon>
    </lineage>
</organism>
<dbReference type="Pfam" id="PF18052">
    <property type="entry name" value="Rx_N"/>
    <property type="match status" value="1"/>
</dbReference>
<dbReference type="OrthoDB" id="1596964at2759"/>
<gene>
    <name evidence="7" type="primary">LOC115737720</name>
</gene>
<keyword evidence="4" id="KW-0067">ATP-binding</keyword>
<dbReference type="PRINTS" id="PR00364">
    <property type="entry name" value="DISEASERSIST"/>
</dbReference>
<dbReference type="InterPro" id="IPR036388">
    <property type="entry name" value="WH-like_DNA-bd_sf"/>
</dbReference>
<evidence type="ECO:0000256" key="3">
    <source>
        <dbReference type="ARBA" id="ARBA00022821"/>
    </source>
</evidence>
<dbReference type="Proteomes" id="UP000827889">
    <property type="component" value="Chromosome 7"/>
</dbReference>
<dbReference type="Pfam" id="PF23559">
    <property type="entry name" value="WHD_DRP"/>
    <property type="match status" value="1"/>
</dbReference>
<proteinExistence type="predicted"/>
<dbReference type="GO" id="GO:0005524">
    <property type="term" value="F:ATP binding"/>
    <property type="evidence" value="ECO:0007669"/>
    <property type="project" value="UniProtKB-KW"/>
</dbReference>
<dbReference type="Gene3D" id="3.80.10.10">
    <property type="entry name" value="Ribonuclease Inhibitor"/>
    <property type="match status" value="1"/>
</dbReference>
<dbReference type="Pfam" id="PF00931">
    <property type="entry name" value="NB-ARC"/>
    <property type="match status" value="1"/>
</dbReference>
<evidence type="ECO:0000256" key="2">
    <source>
        <dbReference type="ARBA" id="ARBA00022741"/>
    </source>
</evidence>
<dbReference type="PANTHER" id="PTHR36766:SF67">
    <property type="entry name" value="DISEASE RESISTANCE PROTEIN RGA3"/>
    <property type="match status" value="1"/>
</dbReference>
<dbReference type="PANTHER" id="PTHR36766">
    <property type="entry name" value="PLANT BROAD-SPECTRUM MILDEW RESISTANCE PROTEIN RPW8"/>
    <property type="match status" value="1"/>
</dbReference>
<dbReference type="GeneID" id="115737720"/>
<name>A0A8B8NUI6_9MYRT</name>
<dbReference type="InterPro" id="IPR058922">
    <property type="entry name" value="WHD_DRP"/>
</dbReference>
<dbReference type="PROSITE" id="PS50835">
    <property type="entry name" value="IG_LIKE"/>
    <property type="match status" value="1"/>
</dbReference>
<reference evidence="7" key="1">
    <citation type="submission" date="2025-08" db="UniProtKB">
        <authorList>
            <consortium name="RefSeq"/>
        </authorList>
    </citation>
    <scope>IDENTIFICATION</scope>
    <source>
        <tissue evidence="7">Leaf</tissue>
    </source>
</reference>
<sequence length="891" mass="100188">MASSVLYGFTGRVLQKLGSLALQEDALVDGGMEAELRKLQYALASIKGVLLDAEEKQGHNRKLRAWLEQLKDVLYDVEDLLDDVQCEALRKKLNGQRRKHGKVRYFFSCSSPFTFNLKMGKKICEIGGRLKQMVGEIEGFGLSKRTCDVGGVGVRVREMKPNLVRGFDPIIGRDADKDKIIELLMQQDPPRDGANLSMIPIVGIGGSGKTALASLVFNDARVREDFDLTIWVSMPDDFDVRLVVERIIQCKLGPNLNNLDYPQLQTLLRGVVSRCKLLLVLDDVRKMSCAGWDHLRSHLAEAANGTKVIVTTRDAKVPVITSSLLAYNLQGLSHEDSISLFKTWAFDQNEREVNPRLLQIGDEIVGRCRGVPLALKMLGGLLYSKDDERFWELVRDSDMCRSIQTEEDLLRILNLCYTYLPSHLKQCFALCSVFRRGHIIVDLDMAYFWAACGLITSSNDNRTPEDVCNKYLKELWSRSFFQEAWQSGPSLSFKMHDLLYDLALSVSTEQIDCSMLSHSSQRIPERTRHVSLLQTASSGQFKENEASPFSSKLKSNRVRLINCESQDAFNTRDVDSMSKCNYLRFMHFSYSSFEELPSSIGKLKHLTALSLGVNGHIKKLPDAICTLHGLLFLSVSGCSGLEELPQDMDRMINLRSLLLTTKQKSLLKSGIHRMKSLRYLLICNCGSLEVLFAGTVCLNNLLSLTIENCPQLVSLPLGELTALESLRIAGCDKFMLTQLEDNGPDLFPKLRFFTVVASPRLVHLPQWLLASADTLEELCIIDCINLTALPEWLQDLKHLIKLHIFGCPRLSSMQGVDLLTTLQELRIACCPELSKKCQVEDGELWPEVSHVPFIKVDWKVIQPNDHEAVCIVCLKASGKRLLSISRSSYIC</sequence>
<dbReference type="SUPFAM" id="SSF52058">
    <property type="entry name" value="L domain-like"/>
    <property type="match status" value="1"/>
</dbReference>
<accession>A0A8B8NUI6</accession>
<dbReference type="InterPro" id="IPR041118">
    <property type="entry name" value="Rx_N"/>
</dbReference>
<dbReference type="Gene3D" id="1.10.10.10">
    <property type="entry name" value="Winged helix-like DNA-binding domain superfamily/Winged helix DNA-binding domain"/>
    <property type="match status" value="1"/>
</dbReference>
<dbReference type="InterPro" id="IPR038005">
    <property type="entry name" value="RX-like_CC"/>
</dbReference>
<evidence type="ECO:0000259" key="5">
    <source>
        <dbReference type="PROSITE" id="PS50835"/>
    </source>
</evidence>
<dbReference type="InterPro" id="IPR002182">
    <property type="entry name" value="NB-ARC"/>
</dbReference>
<dbReference type="CDD" id="cd14798">
    <property type="entry name" value="RX-CC_like"/>
    <property type="match status" value="1"/>
</dbReference>
<protein>
    <submittedName>
        <fullName evidence="7">Disease resistance protein RGA2-like isoform X1</fullName>
    </submittedName>
</protein>
<dbReference type="Gene3D" id="1.20.5.4130">
    <property type="match status" value="1"/>
</dbReference>
<dbReference type="SUPFAM" id="SSF52540">
    <property type="entry name" value="P-loop containing nucleoside triphosphate hydrolases"/>
    <property type="match status" value="1"/>
</dbReference>
<keyword evidence="1" id="KW-0677">Repeat</keyword>
<dbReference type="InterPro" id="IPR032675">
    <property type="entry name" value="LRR_dom_sf"/>
</dbReference>
<dbReference type="InterPro" id="IPR055414">
    <property type="entry name" value="LRR_R13L4/SHOC2-like"/>
</dbReference>
<dbReference type="RefSeq" id="XP_030525874.1">
    <property type="nucleotide sequence ID" value="XM_030670014.2"/>
</dbReference>
<dbReference type="Gene3D" id="3.40.50.300">
    <property type="entry name" value="P-loop containing nucleotide triphosphate hydrolases"/>
    <property type="match status" value="1"/>
</dbReference>
<dbReference type="AlphaFoldDB" id="A0A8B8NUI6"/>
<evidence type="ECO:0000313" key="6">
    <source>
        <dbReference type="Proteomes" id="UP000827889"/>
    </source>
</evidence>
<dbReference type="Gene3D" id="1.10.8.430">
    <property type="entry name" value="Helical domain of apoptotic protease-activating factors"/>
    <property type="match status" value="1"/>
</dbReference>
<keyword evidence="3" id="KW-0611">Plant defense</keyword>
<dbReference type="GO" id="GO:0051707">
    <property type="term" value="P:response to other organism"/>
    <property type="evidence" value="ECO:0007669"/>
    <property type="project" value="UniProtKB-ARBA"/>
</dbReference>
<dbReference type="GO" id="GO:0043531">
    <property type="term" value="F:ADP binding"/>
    <property type="evidence" value="ECO:0007669"/>
    <property type="project" value="InterPro"/>
</dbReference>
<keyword evidence="2" id="KW-0547">Nucleotide-binding</keyword>
<dbReference type="InterPro" id="IPR027417">
    <property type="entry name" value="P-loop_NTPase"/>
</dbReference>
<dbReference type="KEGG" id="rarg:115737720"/>
<dbReference type="GO" id="GO:0006952">
    <property type="term" value="P:defense response"/>
    <property type="evidence" value="ECO:0007669"/>
    <property type="project" value="UniProtKB-KW"/>
</dbReference>
<evidence type="ECO:0000313" key="7">
    <source>
        <dbReference type="RefSeq" id="XP_030525874.1"/>
    </source>
</evidence>
<feature type="domain" description="Ig-like" evidence="5">
    <location>
        <begin position="808"/>
        <end position="891"/>
    </location>
</feature>
<dbReference type="InterPro" id="IPR042197">
    <property type="entry name" value="Apaf_helical"/>
</dbReference>
<dbReference type="Pfam" id="PF23598">
    <property type="entry name" value="LRR_14"/>
    <property type="match status" value="1"/>
</dbReference>
<keyword evidence="6" id="KW-1185">Reference proteome</keyword>
<evidence type="ECO:0000256" key="1">
    <source>
        <dbReference type="ARBA" id="ARBA00022737"/>
    </source>
</evidence>